<evidence type="ECO:0000313" key="2">
    <source>
        <dbReference type="EMBL" id="CAI8055510.1"/>
    </source>
</evidence>
<protein>
    <submittedName>
        <fullName evidence="2">Uncharacterized protein</fullName>
    </submittedName>
</protein>
<feature type="compositionally biased region" description="Acidic residues" evidence="1">
    <location>
        <begin position="67"/>
        <end position="101"/>
    </location>
</feature>
<reference evidence="2" key="1">
    <citation type="submission" date="2023-03" db="EMBL/GenBank/DDBJ databases">
        <authorList>
            <person name="Steffen K."/>
            <person name="Cardenas P."/>
        </authorList>
    </citation>
    <scope>NUCLEOTIDE SEQUENCE</scope>
</reference>
<proteinExistence type="predicted"/>
<feature type="compositionally biased region" description="Low complexity" evidence="1">
    <location>
        <begin position="251"/>
        <end position="266"/>
    </location>
</feature>
<gene>
    <name evidence="2" type="ORF">GBAR_LOCUS30302</name>
</gene>
<accession>A0AA35XKN1</accession>
<feature type="compositionally biased region" description="Pro residues" evidence="1">
    <location>
        <begin position="198"/>
        <end position="214"/>
    </location>
</feature>
<feature type="region of interest" description="Disordered" evidence="1">
    <location>
        <begin position="1"/>
        <end position="105"/>
    </location>
</feature>
<feature type="region of interest" description="Disordered" evidence="1">
    <location>
        <begin position="118"/>
        <end position="266"/>
    </location>
</feature>
<feature type="region of interest" description="Disordered" evidence="1">
    <location>
        <begin position="273"/>
        <end position="292"/>
    </location>
</feature>
<sequence>MSPDEVSCDIDGSGGERERSLCDISDDGEGIEAGIDGEEEEEEGEDLVASRLTPAEVDQRVGGEVEERGEEGDEDLAGEGEEEEDGGVVDDVVDDEQEDSLENMNWTILTPDISCLQDTVVSPDTPEGEQQQARKMSPKTSSASSLLTDSIGGEGGSTGGEERGRSMFSGDPVMSQLNFDQSSSASSCIDLSSSAHPHLPPQTPYYTPSSPPPCASSIYYTAPLPHPSSPSHSSTPSPPSHHTHPHHSHTPLHSIPSSHVSISSSPPLLTHTSVIVLGSSDEEDADDKLENS</sequence>
<dbReference type="AlphaFoldDB" id="A0AA35XKN1"/>
<feature type="compositionally biased region" description="Basic residues" evidence="1">
    <location>
        <begin position="241"/>
        <end position="250"/>
    </location>
</feature>
<feature type="compositionally biased region" description="Polar residues" evidence="1">
    <location>
        <begin position="118"/>
        <end position="148"/>
    </location>
</feature>
<dbReference type="Proteomes" id="UP001174909">
    <property type="component" value="Unassembled WGS sequence"/>
</dbReference>
<name>A0AA35XKN1_GEOBA</name>
<keyword evidence="3" id="KW-1185">Reference proteome</keyword>
<dbReference type="EMBL" id="CASHTH010004284">
    <property type="protein sequence ID" value="CAI8055510.1"/>
    <property type="molecule type" value="Genomic_DNA"/>
</dbReference>
<evidence type="ECO:0000256" key="1">
    <source>
        <dbReference type="SAM" id="MobiDB-lite"/>
    </source>
</evidence>
<evidence type="ECO:0000313" key="3">
    <source>
        <dbReference type="Proteomes" id="UP001174909"/>
    </source>
</evidence>
<organism evidence="2 3">
    <name type="scientific">Geodia barretti</name>
    <name type="common">Barrett's horny sponge</name>
    <dbReference type="NCBI Taxonomy" id="519541"/>
    <lineage>
        <taxon>Eukaryota</taxon>
        <taxon>Metazoa</taxon>
        <taxon>Porifera</taxon>
        <taxon>Demospongiae</taxon>
        <taxon>Heteroscleromorpha</taxon>
        <taxon>Tetractinellida</taxon>
        <taxon>Astrophorina</taxon>
        <taxon>Geodiidae</taxon>
        <taxon>Geodia</taxon>
    </lineage>
</organism>
<feature type="compositionally biased region" description="Acidic residues" evidence="1">
    <location>
        <begin position="280"/>
        <end position="292"/>
    </location>
</feature>
<comment type="caution">
    <text evidence="2">The sequence shown here is derived from an EMBL/GenBank/DDBJ whole genome shotgun (WGS) entry which is preliminary data.</text>
</comment>
<feature type="compositionally biased region" description="Low complexity" evidence="1">
    <location>
        <begin position="182"/>
        <end position="194"/>
    </location>
</feature>
<feature type="compositionally biased region" description="Acidic residues" evidence="1">
    <location>
        <begin position="24"/>
        <end position="46"/>
    </location>
</feature>
<feature type="compositionally biased region" description="Basic and acidic residues" evidence="1">
    <location>
        <begin position="57"/>
        <end position="66"/>
    </location>
</feature>